<dbReference type="CDD" id="cd02000">
    <property type="entry name" value="TPP_E1_PDC_ADC_BCADC"/>
    <property type="match status" value="1"/>
</dbReference>
<evidence type="ECO:0000313" key="7">
    <source>
        <dbReference type="EMBL" id="QMW22275.1"/>
    </source>
</evidence>
<proteinExistence type="predicted"/>
<evidence type="ECO:0000256" key="1">
    <source>
        <dbReference type="ARBA" id="ARBA00001964"/>
    </source>
</evidence>
<dbReference type="GO" id="GO:0004739">
    <property type="term" value="F:pyruvate dehydrogenase (acetyl-transferring) activity"/>
    <property type="evidence" value="ECO:0007669"/>
    <property type="project" value="UniProtKB-EC"/>
</dbReference>
<dbReference type="GO" id="GO:0006086">
    <property type="term" value="P:pyruvate decarboxylation to acetyl-CoA"/>
    <property type="evidence" value="ECO:0007669"/>
    <property type="project" value="TreeGrafter"/>
</dbReference>
<accession>A0A7G5IFY3</accession>
<dbReference type="Gene3D" id="3.40.50.970">
    <property type="match status" value="1"/>
</dbReference>
<keyword evidence="2" id="KW-0560">Oxidoreductase</keyword>
<dbReference type="InterPro" id="IPR050642">
    <property type="entry name" value="PDH_E1_Alpha_Subunit"/>
</dbReference>
<dbReference type="PANTHER" id="PTHR11516">
    <property type="entry name" value="PYRUVATE DEHYDROGENASE E1 COMPONENT, ALPHA SUBUNIT BACTERIAL AND ORGANELLAR"/>
    <property type="match status" value="1"/>
</dbReference>
<dbReference type="PANTHER" id="PTHR11516:SF60">
    <property type="entry name" value="PYRUVATE DEHYDROGENASE E1 COMPONENT SUBUNIT ALPHA"/>
    <property type="match status" value="1"/>
</dbReference>
<evidence type="ECO:0000256" key="2">
    <source>
        <dbReference type="ARBA" id="ARBA00023002"/>
    </source>
</evidence>
<dbReference type="AlphaFoldDB" id="A0A7G5IFY3"/>
<dbReference type="SUPFAM" id="SSF52518">
    <property type="entry name" value="Thiamin diphosphate-binding fold (THDP-binding)"/>
    <property type="match status" value="1"/>
</dbReference>
<gene>
    <name evidence="7" type="ORF">H3309_13050</name>
</gene>
<evidence type="ECO:0000313" key="8">
    <source>
        <dbReference type="Proteomes" id="UP000515292"/>
    </source>
</evidence>
<sequence>MSLTPDMRRGFYRTMVKSRHFDDSMIALYWVGKTPIFAFGKGPLPGELHCSNGAEPVGAGVCAALSADDMITADHRPHHVAVARGVDFPRMCAELLGKEPGLSHGKGGHMHIYDPKVNFASSGIIAEGMAPAAGMALARRLQKKPGIAVAFIGEGAANQGAFHETLNIVGVMKLPFIVVVQDNEWGVSTSKAESTAIARNSDRASAYGMAGEYVESNDADDIYHAAARAVARARAGEGGTILELKTARLVGHFMGDQQGYIPPEKAQVDPLPLYRAKLIAEGVLTEDSAAAIEAEAKAEVDAAMQFAKDAPYPAPQDAYNHVFA</sequence>
<comment type="catalytic activity">
    <reaction evidence="5">
        <text>N(6)-[(R)-lipoyl]-L-lysyl-[protein] + pyruvate + H(+) = N(6)-[(R)-S(8)-acetyldihydrolipoyl]-L-lysyl-[protein] + CO2</text>
        <dbReference type="Rhea" id="RHEA:19189"/>
        <dbReference type="Rhea" id="RHEA-COMP:10474"/>
        <dbReference type="Rhea" id="RHEA-COMP:10478"/>
        <dbReference type="ChEBI" id="CHEBI:15361"/>
        <dbReference type="ChEBI" id="CHEBI:15378"/>
        <dbReference type="ChEBI" id="CHEBI:16526"/>
        <dbReference type="ChEBI" id="CHEBI:83099"/>
        <dbReference type="ChEBI" id="CHEBI:83111"/>
        <dbReference type="EC" id="1.2.4.1"/>
    </reaction>
</comment>
<feature type="domain" description="Dehydrogenase E1 component" evidence="6">
    <location>
        <begin position="47"/>
        <end position="315"/>
    </location>
</feature>
<evidence type="ECO:0000256" key="4">
    <source>
        <dbReference type="ARBA" id="ARBA00025211"/>
    </source>
</evidence>
<comment type="cofactor">
    <cofactor evidence="1">
        <name>thiamine diphosphate</name>
        <dbReference type="ChEBI" id="CHEBI:58937"/>
    </cofactor>
</comment>
<dbReference type="KEGG" id="sand:H3309_13050"/>
<name>A0A7G5IFY3_9SPHN</name>
<organism evidence="7 8">
    <name type="scientific">Sandaracinobacteroides saxicola</name>
    <dbReference type="NCBI Taxonomy" id="2759707"/>
    <lineage>
        <taxon>Bacteria</taxon>
        <taxon>Pseudomonadati</taxon>
        <taxon>Pseudomonadota</taxon>
        <taxon>Alphaproteobacteria</taxon>
        <taxon>Sphingomonadales</taxon>
        <taxon>Sphingosinicellaceae</taxon>
        <taxon>Sandaracinobacteroides</taxon>
    </lineage>
</organism>
<dbReference type="RefSeq" id="WP_182295120.1">
    <property type="nucleotide sequence ID" value="NZ_CP059851.1"/>
</dbReference>
<dbReference type="InterPro" id="IPR029061">
    <property type="entry name" value="THDP-binding"/>
</dbReference>
<keyword evidence="3" id="KW-0786">Thiamine pyrophosphate</keyword>
<dbReference type="Pfam" id="PF00676">
    <property type="entry name" value="E1_dh"/>
    <property type="match status" value="1"/>
</dbReference>
<evidence type="ECO:0000256" key="3">
    <source>
        <dbReference type="ARBA" id="ARBA00023052"/>
    </source>
</evidence>
<comment type="function">
    <text evidence="4">The pyruvate dehydrogenase complex catalyzes the overall conversion of pyruvate to acetyl-CoA and CO(2). It contains multiple copies of three enzymatic components: pyruvate dehydrogenase (E1), dihydrolipoamide acetyltransferase (E2) and lipoamide dehydrogenase (E3).</text>
</comment>
<dbReference type="Proteomes" id="UP000515292">
    <property type="component" value="Chromosome"/>
</dbReference>
<reference evidence="7 8" key="1">
    <citation type="submission" date="2020-07" db="EMBL/GenBank/DDBJ databases">
        <title>Complete genome sequence for Sandaracinobacter sp. M6.</title>
        <authorList>
            <person name="Tang Y."/>
            <person name="Liu Q."/>
            <person name="Guo Z."/>
            <person name="Lei P."/>
            <person name="Huang B."/>
        </authorList>
    </citation>
    <scope>NUCLEOTIDE SEQUENCE [LARGE SCALE GENOMIC DNA]</scope>
    <source>
        <strain evidence="7 8">M6</strain>
    </source>
</reference>
<dbReference type="EMBL" id="CP059851">
    <property type="protein sequence ID" value="QMW22275.1"/>
    <property type="molecule type" value="Genomic_DNA"/>
</dbReference>
<evidence type="ECO:0000259" key="6">
    <source>
        <dbReference type="Pfam" id="PF00676"/>
    </source>
</evidence>
<dbReference type="InterPro" id="IPR001017">
    <property type="entry name" value="DH_E1"/>
</dbReference>
<evidence type="ECO:0000256" key="5">
    <source>
        <dbReference type="ARBA" id="ARBA00051231"/>
    </source>
</evidence>
<protein>
    <submittedName>
        <fullName evidence="7">Thiamine pyrophosphate-dependent dehydrogenase E1 component subunit alpha</fullName>
    </submittedName>
</protein>
<keyword evidence="8" id="KW-1185">Reference proteome</keyword>